<gene>
    <name evidence="1" type="ORF">EDM22_02630</name>
</gene>
<dbReference type="EMBL" id="RHHB01000002">
    <property type="protein sequence ID" value="RNB51861.1"/>
    <property type="molecule type" value="Genomic_DNA"/>
</dbReference>
<accession>A0A3M8AKZ0</accession>
<protein>
    <recommendedName>
        <fullName evidence="3">DUF559 domain-containing protein</fullName>
    </recommendedName>
</protein>
<proteinExistence type="predicted"/>
<dbReference type="SUPFAM" id="SSF52980">
    <property type="entry name" value="Restriction endonuclease-like"/>
    <property type="match status" value="1"/>
</dbReference>
<keyword evidence="2" id="KW-1185">Reference proteome</keyword>
<comment type="caution">
    <text evidence="1">The sequence shown here is derived from an EMBL/GenBank/DDBJ whole genome shotgun (WGS) entry which is preliminary data.</text>
</comment>
<evidence type="ECO:0000313" key="1">
    <source>
        <dbReference type="EMBL" id="RNB51861.1"/>
    </source>
</evidence>
<name>A0A3M8AKZ0_9MICO</name>
<organism evidence="1 2">
    <name type="scientific">Agromyces tardus</name>
    <dbReference type="NCBI Taxonomy" id="2583849"/>
    <lineage>
        <taxon>Bacteria</taxon>
        <taxon>Bacillati</taxon>
        <taxon>Actinomycetota</taxon>
        <taxon>Actinomycetes</taxon>
        <taxon>Micrococcales</taxon>
        <taxon>Microbacteriaceae</taxon>
        <taxon>Agromyces</taxon>
    </lineage>
</organism>
<dbReference type="Gene3D" id="3.40.960.10">
    <property type="entry name" value="VSR Endonuclease"/>
    <property type="match status" value="1"/>
</dbReference>
<dbReference type="InterPro" id="IPR011335">
    <property type="entry name" value="Restrct_endonuc-II-like"/>
</dbReference>
<dbReference type="Proteomes" id="UP000275048">
    <property type="component" value="Unassembled WGS sequence"/>
</dbReference>
<evidence type="ECO:0000313" key="2">
    <source>
        <dbReference type="Proteomes" id="UP000275048"/>
    </source>
</evidence>
<reference evidence="1 2" key="1">
    <citation type="submission" date="2018-10" db="EMBL/GenBank/DDBJ databases">
        <title>Isolation, diversity and antibacterial activity of antinobacteria from the wheat rhizosphere soil.</title>
        <authorList>
            <person name="Sun T."/>
        </authorList>
    </citation>
    <scope>NUCLEOTIDE SEQUENCE [LARGE SCALE GENOMIC DNA]</scope>
    <source>
        <strain evidence="1 2">SJ-23</strain>
    </source>
</reference>
<dbReference type="AlphaFoldDB" id="A0A3M8AKZ0"/>
<sequence>MPTPTRFREHIRIDLAVPAPGRAVRRAGVAGRCLRITATDVVERSGIRLSSPARTWCDLAPYCSVPELVAAADWAVRGRLVDPERLRAAISAHPDHRQRAKLHAAAELVDASSESTKESELRALVALAGLPAVEGNVEVFDGRGRFVARVDLLFRAYGEVLEYHGDHHRTDLRQWRHDRTREAELESLGLHVMEVTNADLATPRLLVARIARNLQRRGWRSELAVSRWFPAG</sequence>
<evidence type="ECO:0008006" key="3">
    <source>
        <dbReference type="Google" id="ProtNLM"/>
    </source>
</evidence>